<dbReference type="InterPro" id="IPR041720">
    <property type="entry name" value="FbaB-like"/>
</dbReference>
<dbReference type="Pfam" id="PF01791">
    <property type="entry name" value="DeoC"/>
    <property type="match status" value="1"/>
</dbReference>
<dbReference type="PANTHER" id="PTHR47916:SF1">
    <property type="entry name" value="3-HYDROXY-5-PHOSPHONOOXYPENTANE-2,4-DIONE THIOLASE"/>
    <property type="match status" value="1"/>
</dbReference>
<accession>A0A3N1UQT4</accession>
<dbReference type="CDD" id="cd00958">
    <property type="entry name" value="DhnA"/>
    <property type="match status" value="1"/>
</dbReference>
<reference evidence="2 3" key="1">
    <citation type="submission" date="2018-11" db="EMBL/GenBank/DDBJ databases">
        <title>Genomic Encyclopedia of Type Strains, Phase IV (KMG-IV): sequencing the most valuable type-strain genomes for metagenomic binning, comparative biology and taxonomic classification.</title>
        <authorList>
            <person name="Goeker M."/>
        </authorList>
    </citation>
    <scope>NUCLEOTIDE SEQUENCE [LARGE SCALE GENOMIC DNA]</scope>
    <source>
        <strain evidence="2 3">DSM 22027</strain>
    </source>
</reference>
<dbReference type="GO" id="GO:0004332">
    <property type="term" value="F:fructose-bisphosphate aldolase activity"/>
    <property type="evidence" value="ECO:0007669"/>
    <property type="project" value="InterPro"/>
</dbReference>
<evidence type="ECO:0000313" key="2">
    <source>
        <dbReference type="EMBL" id="ROQ91060.1"/>
    </source>
</evidence>
<dbReference type="Proteomes" id="UP000276223">
    <property type="component" value="Unassembled WGS sequence"/>
</dbReference>
<proteinExistence type="predicted"/>
<evidence type="ECO:0000256" key="1">
    <source>
        <dbReference type="PIRSR" id="PIRSR038992-1"/>
    </source>
</evidence>
<dbReference type="PIRSF" id="PIRSF038992">
    <property type="entry name" value="Aldolase_Ia"/>
    <property type="match status" value="1"/>
</dbReference>
<dbReference type="SMART" id="SM01133">
    <property type="entry name" value="DeoC"/>
    <property type="match status" value="1"/>
</dbReference>
<feature type="active site" description="Schiff-base intermediate with dihydroxyacetone-P" evidence="1">
    <location>
        <position position="176"/>
    </location>
</feature>
<protein>
    <submittedName>
        <fullName evidence="2">Class I fructose-bisphosphate aldolase</fullName>
    </submittedName>
</protein>
<dbReference type="RefSeq" id="WP_123290782.1">
    <property type="nucleotide sequence ID" value="NZ_RJVA01000013.1"/>
</dbReference>
<dbReference type="EMBL" id="RJVA01000013">
    <property type="protein sequence ID" value="ROQ91060.1"/>
    <property type="molecule type" value="Genomic_DNA"/>
</dbReference>
<dbReference type="SUPFAM" id="SSF51569">
    <property type="entry name" value="Aldolase"/>
    <property type="match status" value="1"/>
</dbReference>
<dbReference type="AlphaFoldDB" id="A0A3N1UQT4"/>
<dbReference type="OrthoDB" id="5915071at2"/>
<dbReference type="PANTHER" id="PTHR47916">
    <property type="entry name" value="FRUCTOSE-BISPHOSPHATE ALDOLASE CLASS 1"/>
    <property type="match status" value="1"/>
</dbReference>
<evidence type="ECO:0000313" key="3">
    <source>
        <dbReference type="Proteomes" id="UP000276223"/>
    </source>
</evidence>
<dbReference type="InterPro" id="IPR002915">
    <property type="entry name" value="DeoC/FbaB/LacD_aldolase"/>
</dbReference>
<organism evidence="2 3">
    <name type="scientific">Desulfosoma caldarium</name>
    <dbReference type="NCBI Taxonomy" id="610254"/>
    <lineage>
        <taxon>Bacteria</taxon>
        <taxon>Pseudomonadati</taxon>
        <taxon>Thermodesulfobacteriota</taxon>
        <taxon>Syntrophobacteria</taxon>
        <taxon>Syntrophobacterales</taxon>
        <taxon>Syntrophobacteraceae</taxon>
        <taxon>Desulfosoma</taxon>
    </lineage>
</organism>
<comment type="caution">
    <text evidence="2">The sequence shown here is derived from an EMBL/GenBank/DDBJ whole genome shotgun (WGS) entry which is preliminary data.</text>
</comment>
<name>A0A3N1UQT4_9BACT</name>
<feature type="active site" description="Proton donor" evidence="1">
    <location>
        <position position="145"/>
    </location>
</feature>
<dbReference type="NCBIfam" id="NF005556">
    <property type="entry name" value="PRK07226.1"/>
    <property type="match status" value="1"/>
</dbReference>
<dbReference type="InterPro" id="IPR013785">
    <property type="entry name" value="Aldolase_TIM"/>
</dbReference>
<dbReference type="Gene3D" id="3.20.20.70">
    <property type="entry name" value="Aldolase class I"/>
    <property type="match status" value="1"/>
</dbReference>
<sequence>MGGKTLRLRRFFARDDGRLVLFPLDHGVSCGPIRGLEHMEAVMRYGIASGADGLVLHKGMMAYLERLPGRLPGIFMHLSASTQIGPSFHHKVLVGSVEEAIRRGADGVSIHVNLGDDAEPDMLKDLGRVGEACAQWHLPFLVMIYVRGVHAPKPVTDDAVAHAARVAAELGADIIKIPAPQHVESMERIVAGVPVPVVMAGGSKEADEQAFLKKIQQGLQAGFAGVAVGRNVFQHANPERFLKAIVALVHEGRAVEEVWNP</sequence>
<gene>
    <name evidence="2" type="ORF">EDC27_2337</name>
</gene>
<keyword evidence="3" id="KW-1185">Reference proteome</keyword>
<dbReference type="InterPro" id="IPR050456">
    <property type="entry name" value="DeoC/FbaB_aldolase"/>
</dbReference>